<dbReference type="RefSeq" id="WP_079400693.1">
    <property type="nucleotide sequence ID" value="NZ_CAJDZF010000015.1"/>
</dbReference>
<proteinExistence type="predicted"/>
<reference evidence="1" key="1">
    <citation type="submission" date="2020-09" db="EMBL/GenBank/DDBJ databases">
        <title>Genome sequence of Vibrio parahaemolyticus isolates.</title>
        <authorList>
            <person name="Hammerl J.A."/>
            <person name="Strauch E."/>
        </authorList>
    </citation>
    <scope>NUCLEOTIDE SEQUENCE</scope>
    <source>
        <strain evidence="1">17-VB00146</strain>
    </source>
</reference>
<dbReference type="AlphaFoldDB" id="A0A9Q3UJQ4"/>
<gene>
    <name evidence="1" type="ORF">IB292_26085</name>
</gene>
<dbReference type="EMBL" id="JACVHL010000056">
    <property type="protein sequence ID" value="MCC3808461.1"/>
    <property type="molecule type" value="Genomic_DNA"/>
</dbReference>
<evidence type="ECO:0000313" key="2">
    <source>
        <dbReference type="Proteomes" id="UP000726777"/>
    </source>
</evidence>
<sequence>MLISNDVYSRTQIVKFLKVSRTSINKWVQTFLEEGLEER</sequence>
<accession>A0A9Q3UJQ4</accession>
<evidence type="ECO:0000313" key="1">
    <source>
        <dbReference type="EMBL" id="MCC3808461.1"/>
    </source>
</evidence>
<organism evidence="1 2">
    <name type="scientific">Vibrio parahaemolyticus</name>
    <dbReference type="NCBI Taxonomy" id="670"/>
    <lineage>
        <taxon>Bacteria</taxon>
        <taxon>Pseudomonadati</taxon>
        <taxon>Pseudomonadota</taxon>
        <taxon>Gammaproteobacteria</taxon>
        <taxon>Vibrionales</taxon>
        <taxon>Vibrionaceae</taxon>
        <taxon>Vibrio</taxon>
    </lineage>
</organism>
<name>A0A9Q3UJQ4_VIBPH</name>
<protein>
    <submittedName>
        <fullName evidence="1">Helix-turn-helix domain-containing protein</fullName>
    </submittedName>
</protein>
<dbReference type="Pfam" id="PF13384">
    <property type="entry name" value="HTH_23"/>
    <property type="match status" value="1"/>
</dbReference>
<dbReference type="Proteomes" id="UP000726777">
    <property type="component" value="Unassembled WGS sequence"/>
</dbReference>
<comment type="caution">
    <text evidence="1">The sequence shown here is derived from an EMBL/GenBank/DDBJ whole genome shotgun (WGS) entry which is preliminary data.</text>
</comment>